<dbReference type="PANTHER" id="PTHR43553:SF24">
    <property type="entry name" value="ENERGY-COUPLING FACTOR TRANSPORTER ATP-BINDING PROTEIN ECFA1"/>
    <property type="match status" value="1"/>
</dbReference>
<evidence type="ECO:0000256" key="3">
    <source>
        <dbReference type="ARBA" id="ARBA00022448"/>
    </source>
</evidence>
<dbReference type="GO" id="GO:0016887">
    <property type="term" value="F:ATP hydrolysis activity"/>
    <property type="evidence" value="ECO:0007669"/>
    <property type="project" value="InterPro"/>
</dbReference>
<keyword evidence="7" id="KW-1278">Translocase</keyword>
<comment type="subcellular location">
    <subcellularLocation>
        <location evidence="1 9">Cell membrane</location>
        <topology evidence="1 9">Peripheral membrane protein</topology>
    </subcellularLocation>
</comment>
<gene>
    <name evidence="11" type="ORF">HY912_09815</name>
</gene>
<evidence type="ECO:0000259" key="10">
    <source>
        <dbReference type="PROSITE" id="PS50893"/>
    </source>
</evidence>
<evidence type="ECO:0000256" key="5">
    <source>
        <dbReference type="ARBA" id="ARBA00022741"/>
    </source>
</evidence>
<comment type="similarity">
    <text evidence="2 9">Belongs to the ABC transporter superfamily.</text>
</comment>
<keyword evidence="3 9" id="KW-0813">Transport</keyword>
<proteinExistence type="inferred from homology"/>
<keyword evidence="8 9" id="KW-0472">Membrane</keyword>
<reference evidence="11" key="1">
    <citation type="submission" date="2020-07" db="EMBL/GenBank/DDBJ databases">
        <title>Huge and variable diversity of episymbiotic CPR bacteria and DPANN archaea in groundwater ecosystems.</title>
        <authorList>
            <person name="He C.Y."/>
            <person name="Keren R."/>
            <person name="Whittaker M."/>
            <person name="Farag I.F."/>
            <person name="Doudna J."/>
            <person name="Cate J.H.D."/>
            <person name="Banfield J.F."/>
        </authorList>
    </citation>
    <scope>NUCLEOTIDE SEQUENCE</scope>
    <source>
        <strain evidence="11">NC_groundwater_1664_Pr3_B-0.1um_52_9</strain>
    </source>
</reference>
<evidence type="ECO:0000313" key="12">
    <source>
        <dbReference type="Proteomes" id="UP000807825"/>
    </source>
</evidence>
<dbReference type="PROSITE" id="PS00211">
    <property type="entry name" value="ABC_TRANSPORTER_1"/>
    <property type="match status" value="1"/>
</dbReference>
<dbReference type="GO" id="GO:0006824">
    <property type="term" value="P:cobalt ion transport"/>
    <property type="evidence" value="ECO:0007669"/>
    <property type="project" value="InterPro"/>
</dbReference>
<dbReference type="GO" id="GO:0005524">
    <property type="term" value="F:ATP binding"/>
    <property type="evidence" value="ECO:0007669"/>
    <property type="project" value="UniProtKB-UniRule"/>
</dbReference>
<dbReference type="EMBL" id="JACRDE010000262">
    <property type="protein sequence ID" value="MBI5249781.1"/>
    <property type="molecule type" value="Genomic_DNA"/>
</dbReference>
<evidence type="ECO:0000256" key="8">
    <source>
        <dbReference type="ARBA" id="ARBA00023136"/>
    </source>
</evidence>
<evidence type="ECO:0000313" key="11">
    <source>
        <dbReference type="EMBL" id="MBI5249781.1"/>
    </source>
</evidence>
<dbReference type="InterPro" id="IPR005876">
    <property type="entry name" value="Co_trans_ATP-bd"/>
</dbReference>
<dbReference type="AlphaFoldDB" id="A0A9D6Z646"/>
<comment type="function">
    <text evidence="9">Part of an ABC transporter complex. Responsible for energy coupling to the transport system.</text>
</comment>
<dbReference type="Gene3D" id="3.40.50.300">
    <property type="entry name" value="P-loop containing nucleotide triphosphate hydrolases"/>
    <property type="match status" value="1"/>
</dbReference>
<comment type="caution">
    <text evidence="11">The sequence shown here is derived from an EMBL/GenBank/DDBJ whole genome shotgun (WGS) entry which is preliminary data.</text>
</comment>
<dbReference type="GO" id="GO:0043190">
    <property type="term" value="C:ATP-binding cassette (ABC) transporter complex"/>
    <property type="evidence" value="ECO:0007669"/>
    <property type="project" value="TreeGrafter"/>
</dbReference>
<dbReference type="InterPro" id="IPR015856">
    <property type="entry name" value="ABC_transpr_CbiO/EcfA_su"/>
</dbReference>
<keyword evidence="6 9" id="KW-0067">ATP-binding</keyword>
<dbReference type="InterPro" id="IPR027417">
    <property type="entry name" value="P-loop_NTPase"/>
</dbReference>
<dbReference type="PANTHER" id="PTHR43553">
    <property type="entry name" value="HEAVY METAL TRANSPORTER"/>
    <property type="match status" value="1"/>
</dbReference>
<evidence type="ECO:0000256" key="9">
    <source>
        <dbReference type="RuleBase" id="RU364103"/>
    </source>
</evidence>
<organism evidence="11 12">
    <name type="scientific">Desulfomonile tiedjei</name>
    <dbReference type="NCBI Taxonomy" id="2358"/>
    <lineage>
        <taxon>Bacteria</taxon>
        <taxon>Pseudomonadati</taxon>
        <taxon>Thermodesulfobacteriota</taxon>
        <taxon>Desulfomonilia</taxon>
        <taxon>Desulfomonilales</taxon>
        <taxon>Desulfomonilaceae</taxon>
        <taxon>Desulfomonile</taxon>
    </lineage>
</organism>
<evidence type="ECO:0000256" key="7">
    <source>
        <dbReference type="ARBA" id="ARBA00022967"/>
    </source>
</evidence>
<sequence length="291" mass="32077">MTPILAVNASGICFTYQEGTRALEEVDFRINSGEFVAMLASNGSGKTTLIKVLIGLLKPEKGRVEINGLEINSISKKELYQQVGLVLQNPIDQLFAATVEEDVAYGPRNLGLDEEEVQRRVSEALECVAALELRCRAIHHLSFGEQKRVSMAGVLAMKPSILILDEPTAGLDPAGEALMMRLLNRLNREQGITVILATHSVDLLPLFADRIYVLQRGKVLKQGPSEEIFCDYEMITNACLRLPYIAALLHKLKQHDGVPINGLPLTIGEARMRLLELIPEDVIVKPTEATN</sequence>
<name>A0A9D6Z646_9BACT</name>
<evidence type="ECO:0000256" key="6">
    <source>
        <dbReference type="ARBA" id="ARBA00022840"/>
    </source>
</evidence>
<dbReference type="InterPro" id="IPR050095">
    <property type="entry name" value="ECF_ABC_transporter_ATP-bd"/>
</dbReference>
<dbReference type="NCBIfam" id="TIGR01166">
    <property type="entry name" value="cbiO"/>
    <property type="match status" value="1"/>
</dbReference>
<evidence type="ECO:0000256" key="2">
    <source>
        <dbReference type="ARBA" id="ARBA00005417"/>
    </source>
</evidence>
<evidence type="ECO:0000256" key="4">
    <source>
        <dbReference type="ARBA" id="ARBA00022475"/>
    </source>
</evidence>
<dbReference type="PROSITE" id="PS50893">
    <property type="entry name" value="ABC_TRANSPORTER_2"/>
    <property type="match status" value="1"/>
</dbReference>
<dbReference type="SUPFAM" id="SSF52540">
    <property type="entry name" value="P-loop containing nucleoside triphosphate hydrolases"/>
    <property type="match status" value="1"/>
</dbReference>
<dbReference type="FunFam" id="3.40.50.300:FF:000224">
    <property type="entry name" value="Energy-coupling factor transporter ATP-binding protein EcfA"/>
    <property type="match status" value="1"/>
</dbReference>
<dbReference type="Pfam" id="PF00005">
    <property type="entry name" value="ABC_tran"/>
    <property type="match status" value="1"/>
</dbReference>
<dbReference type="GO" id="GO:0042626">
    <property type="term" value="F:ATPase-coupled transmembrane transporter activity"/>
    <property type="evidence" value="ECO:0007669"/>
    <property type="project" value="TreeGrafter"/>
</dbReference>
<dbReference type="InterPro" id="IPR003593">
    <property type="entry name" value="AAA+_ATPase"/>
</dbReference>
<keyword evidence="4 9" id="KW-1003">Cell membrane</keyword>
<dbReference type="InterPro" id="IPR017871">
    <property type="entry name" value="ABC_transporter-like_CS"/>
</dbReference>
<accession>A0A9D6Z646</accession>
<dbReference type="InterPro" id="IPR003439">
    <property type="entry name" value="ABC_transporter-like_ATP-bd"/>
</dbReference>
<protein>
    <recommendedName>
        <fullName evidence="9">ABC transporter ATP-binding protein</fullName>
    </recommendedName>
</protein>
<keyword evidence="5 9" id="KW-0547">Nucleotide-binding</keyword>
<evidence type="ECO:0000256" key="1">
    <source>
        <dbReference type="ARBA" id="ARBA00004202"/>
    </source>
</evidence>
<feature type="domain" description="ABC transporter" evidence="10">
    <location>
        <begin position="7"/>
        <end position="241"/>
    </location>
</feature>
<dbReference type="CDD" id="cd03225">
    <property type="entry name" value="ABC_cobalt_CbiO_domain1"/>
    <property type="match status" value="1"/>
</dbReference>
<dbReference type="Proteomes" id="UP000807825">
    <property type="component" value="Unassembled WGS sequence"/>
</dbReference>
<dbReference type="SMART" id="SM00382">
    <property type="entry name" value="AAA"/>
    <property type="match status" value="1"/>
</dbReference>